<evidence type="ECO:0000256" key="1">
    <source>
        <dbReference type="SAM" id="MobiDB-lite"/>
    </source>
</evidence>
<accession>A0A7S4NCP6</accession>
<sequence length="627" mass="68499">MQPSYGSIDRSDDGDGDDPSSSSSSEASSNEPEASIHYSPAPTPPTSLRDSFASKRPRSLTIQRKAELFDEQAAAADMIGELLAAAAESEEAGDPEAKEKARAADDFLRKSLHLGPPAAAAATAGGVGAGVGGGMTPPLEMDAGEADTIRRSMRASRRVSMSPVRRASSSGALYGSWEAGDLKPRSVLCKVVTMLLVAVGGMVGVLALFALGQMVVGPPNQPVGGYTLLELQEGEQFFDYYNFYAGSDSAGSNGYITYVSKERATELGIARVETEPVPEDERPDGAPVVGDDDDDDDDGAATGGLDVAEDVRRELGANKQEEEQQQQNWSDDGNETFVYLSSAPTEEGPRESVRLEGKRRFNRGLFIMDLRHMPAGCGSWPAFWLTDEANWPVNGEIDIVEGVSYQSVAKTALHSTKGCTMDDVPNGVKTGTWDTSVGIPDKKTGIPDMTFRYAQDCYVYDPHQWLNQGCVAVDLEGDSLGQPLNDKGGGVYALEWDPINRHMRTWVFTPHRRVPPNLMDAIRTAGKEGEERIAPDPNEWGLPYGYFPIGDETSCPSGHFRNMRLVINLAFCGSVAGNRYFLDCPKQFKEHKTCNEWIKSNPKELEEAYWKIRGVYVYEREWEKKWV</sequence>
<feature type="region of interest" description="Disordered" evidence="1">
    <location>
        <begin position="269"/>
        <end position="303"/>
    </location>
</feature>
<keyword evidence="2" id="KW-0812">Transmembrane</keyword>
<organism evidence="3">
    <name type="scientific">Odontella aurita</name>
    <dbReference type="NCBI Taxonomy" id="265563"/>
    <lineage>
        <taxon>Eukaryota</taxon>
        <taxon>Sar</taxon>
        <taxon>Stramenopiles</taxon>
        <taxon>Ochrophyta</taxon>
        <taxon>Bacillariophyta</taxon>
        <taxon>Mediophyceae</taxon>
        <taxon>Biddulphiophycidae</taxon>
        <taxon>Eupodiscales</taxon>
        <taxon>Odontellaceae</taxon>
        <taxon>Odontella</taxon>
    </lineage>
</organism>
<dbReference type="EMBL" id="HBKQ01052561">
    <property type="protein sequence ID" value="CAE2278347.1"/>
    <property type="molecule type" value="Transcribed_RNA"/>
</dbReference>
<reference evidence="3" key="1">
    <citation type="submission" date="2021-01" db="EMBL/GenBank/DDBJ databases">
        <authorList>
            <person name="Corre E."/>
            <person name="Pelletier E."/>
            <person name="Niang G."/>
            <person name="Scheremetjew M."/>
            <person name="Finn R."/>
            <person name="Kale V."/>
            <person name="Holt S."/>
            <person name="Cochrane G."/>
            <person name="Meng A."/>
            <person name="Brown T."/>
            <person name="Cohen L."/>
        </authorList>
    </citation>
    <scope>NUCLEOTIDE SEQUENCE</scope>
    <source>
        <strain evidence="3">Isolate 1302-5</strain>
    </source>
</reference>
<evidence type="ECO:0000313" key="3">
    <source>
        <dbReference type="EMBL" id="CAE2278347.1"/>
    </source>
</evidence>
<dbReference type="InterPro" id="IPR013320">
    <property type="entry name" value="ConA-like_dom_sf"/>
</dbReference>
<dbReference type="AlphaFoldDB" id="A0A7S4NCP6"/>
<proteinExistence type="predicted"/>
<feature type="compositionally biased region" description="Acidic residues" evidence="1">
    <location>
        <begin position="290"/>
        <end position="299"/>
    </location>
</feature>
<dbReference type="GO" id="GO:0009251">
    <property type="term" value="P:glucan catabolic process"/>
    <property type="evidence" value="ECO:0007669"/>
    <property type="project" value="TreeGrafter"/>
</dbReference>
<dbReference type="InterPro" id="IPR050546">
    <property type="entry name" value="Glycosyl_Hydrlase_16"/>
</dbReference>
<keyword evidence="2" id="KW-1133">Transmembrane helix</keyword>
<evidence type="ECO:0000256" key="2">
    <source>
        <dbReference type="SAM" id="Phobius"/>
    </source>
</evidence>
<feature type="region of interest" description="Disordered" evidence="1">
    <location>
        <begin position="1"/>
        <end position="58"/>
    </location>
</feature>
<protein>
    <recommendedName>
        <fullName evidence="4">GH16 domain-containing protein</fullName>
    </recommendedName>
</protein>
<evidence type="ECO:0008006" key="4">
    <source>
        <dbReference type="Google" id="ProtNLM"/>
    </source>
</evidence>
<dbReference type="PANTHER" id="PTHR10963:SF24">
    <property type="entry name" value="GLYCOSIDASE C21B10.07-RELATED"/>
    <property type="match status" value="1"/>
</dbReference>
<dbReference type="Pfam" id="PF26113">
    <property type="entry name" value="GH16_XgeA"/>
    <property type="match status" value="1"/>
</dbReference>
<keyword evidence="2" id="KW-0472">Membrane</keyword>
<dbReference type="SUPFAM" id="SSF49899">
    <property type="entry name" value="Concanavalin A-like lectins/glucanases"/>
    <property type="match status" value="1"/>
</dbReference>
<feature type="transmembrane region" description="Helical" evidence="2">
    <location>
        <begin position="191"/>
        <end position="212"/>
    </location>
</feature>
<feature type="compositionally biased region" description="Low complexity" evidence="1">
    <location>
        <begin position="19"/>
        <end position="29"/>
    </location>
</feature>
<dbReference type="PANTHER" id="PTHR10963">
    <property type="entry name" value="GLYCOSYL HYDROLASE-RELATED"/>
    <property type="match status" value="1"/>
</dbReference>
<dbReference type="Gene3D" id="2.60.120.200">
    <property type="match status" value="1"/>
</dbReference>
<gene>
    <name evidence="3" type="ORF">OAUR00152_LOCUS36148</name>
</gene>
<name>A0A7S4NCP6_9STRA</name>